<dbReference type="PANTHER" id="PTHR11066">
    <property type="entry name" value="ACYL-COA THIOESTERASE"/>
    <property type="match status" value="1"/>
</dbReference>
<dbReference type="GO" id="GO:0006637">
    <property type="term" value="P:acyl-CoA metabolic process"/>
    <property type="evidence" value="ECO:0007669"/>
    <property type="project" value="InterPro"/>
</dbReference>
<protein>
    <recommendedName>
        <fullName evidence="7">Acyl-CoA thioesterase</fullName>
    </recommendedName>
</protein>
<evidence type="ECO:0000313" key="5">
    <source>
        <dbReference type="EMBL" id="PIL29619.1"/>
    </source>
</evidence>
<dbReference type="STRING" id="1077348.A0A2G8S760"/>
<evidence type="ECO:0008006" key="7">
    <source>
        <dbReference type="Google" id="ProtNLM"/>
    </source>
</evidence>
<dbReference type="Pfam" id="PF13622">
    <property type="entry name" value="4HBT_3"/>
    <property type="match status" value="1"/>
</dbReference>
<comment type="caution">
    <text evidence="5">The sequence shown here is derived from an EMBL/GenBank/DDBJ whole genome shotgun (WGS) entry which is preliminary data.</text>
</comment>
<dbReference type="InterPro" id="IPR003703">
    <property type="entry name" value="Acyl_CoA_thio"/>
</dbReference>
<keyword evidence="2" id="KW-0378">Hydrolase</keyword>
<evidence type="ECO:0000256" key="1">
    <source>
        <dbReference type="ARBA" id="ARBA00006538"/>
    </source>
</evidence>
<sequence>MAAADSHEQISEALEVEQLDVNLFRSKTLFLPARARGVFGGQVISQALVSATNCVDPAYYLHSLHCYFLLSASAVVPILYHVDRVRDGRSYVTRAVRAVQRGRTVFTMMCSFQIPEPRQPSFQFPMPHDVPLPDACESTDSVYKKAFDEATDEKVKNFWRVAVEERARSPIEMKLAGVRHPKDGLPTFMSWLKARNTPKRYDPAFQKCILSYISDSQFISGIRRTLAILKSDGNLKVVMQTSLDHNITFYDDDFDCGDWILYVVISERAASGRGMVHGRMYTSNGSLVAICNQEGLTRVDNRSTNAVSKL</sequence>
<dbReference type="CDD" id="cd03445">
    <property type="entry name" value="Thioesterase_II_repeat2"/>
    <property type="match status" value="1"/>
</dbReference>
<name>A0A2G8S760_9APHY</name>
<keyword evidence="6" id="KW-1185">Reference proteome</keyword>
<accession>A0A2G8S760</accession>
<reference evidence="5 6" key="1">
    <citation type="journal article" date="2015" name="Sci. Rep.">
        <title>Chromosome-level genome map provides insights into diverse defense mechanisms in the medicinal fungus Ganoderma sinense.</title>
        <authorList>
            <person name="Zhu Y."/>
            <person name="Xu J."/>
            <person name="Sun C."/>
            <person name="Zhou S."/>
            <person name="Xu H."/>
            <person name="Nelson D.R."/>
            <person name="Qian J."/>
            <person name="Song J."/>
            <person name="Luo H."/>
            <person name="Xiang L."/>
            <person name="Li Y."/>
            <person name="Xu Z."/>
            <person name="Ji A."/>
            <person name="Wang L."/>
            <person name="Lu S."/>
            <person name="Hayward A."/>
            <person name="Sun W."/>
            <person name="Li X."/>
            <person name="Schwartz D.C."/>
            <person name="Wang Y."/>
            <person name="Chen S."/>
        </authorList>
    </citation>
    <scope>NUCLEOTIDE SEQUENCE [LARGE SCALE GENOMIC DNA]</scope>
    <source>
        <strain evidence="5 6">ZZ0214-1</strain>
    </source>
</reference>
<feature type="domain" description="Acyl-CoA thioesterase-like C-terminal" evidence="4">
    <location>
        <begin position="153"/>
        <end position="296"/>
    </location>
</feature>
<proteinExistence type="inferred from homology"/>
<evidence type="ECO:0000259" key="4">
    <source>
        <dbReference type="Pfam" id="PF20789"/>
    </source>
</evidence>
<dbReference type="Pfam" id="PF20789">
    <property type="entry name" value="4HBT_3C"/>
    <property type="match status" value="1"/>
</dbReference>
<dbReference type="CDD" id="cd03444">
    <property type="entry name" value="Thioesterase_II_repeat1"/>
    <property type="match status" value="1"/>
</dbReference>
<dbReference type="GO" id="GO:0047617">
    <property type="term" value="F:fatty acyl-CoA hydrolase activity"/>
    <property type="evidence" value="ECO:0007669"/>
    <property type="project" value="InterPro"/>
</dbReference>
<evidence type="ECO:0000313" key="6">
    <source>
        <dbReference type="Proteomes" id="UP000230002"/>
    </source>
</evidence>
<comment type="similarity">
    <text evidence="1">Belongs to the C/M/P thioester hydrolase family.</text>
</comment>
<evidence type="ECO:0000259" key="3">
    <source>
        <dbReference type="Pfam" id="PF13622"/>
    </source>
</evidence>
<dbReference type="EMBL" id="AYKW01000020">
    <property type="protein sequence ID" value="PIL29619.1"/>
    <property type="molecule type" value="Genomic_DNA"/>
</dbReference>
<organism evidence="5 6">
    <name type="scientific">Ganoderma sinense ZZ0214-1</name>
    <dbReference type="NCBI Taxonomy" id="1077348"/>
    <lineage>
        <taxon>Eukaryota</taxon>
        <taxon>Fungi</taxon>
        <taxon>Dikarya</taxon>
        <taxon>Basidiomycota</taxon>
        <taxon>Agaricomycotina</taxon>
        <taxon>Agaricomycetes</taxon>
        <taxon>Polyporales</taxon>
        <taxon>Polyporaceae</taxon>
        <taxon>Ganoderma</taxon>
    </lineage>
</organism>
<dbReference type="AlphaFoldDB" id="A0A2G8S760"/>
<feature type="domain" description="Acyl-CoA thioesterase-like N-terminal HotDog" evidence="3">
    <location>
        <begin position="35"/>
        <end position="113"/>
    </location>
</feature>
<evidence type="ECO:0000256" key="2">
    <source>
        <dbReference type="ARBA" id="ARBA00022801"/>
    </source>
</evidence>
<dbReference type="Gene3D" id="2.40.160.210">
    <property type="entry name" value="Acyl-CoA thioesterase, double hotdog domain"/>
    <property type="match status" value="1"/>
</dbReference>
<dbReference type="GO" id="GO:0009062">
    <property type="term" value="P:fatty acid catabolic process"/>
    <property type="evidence" value="ECO:0007669"/>
    <property type="project" value="TreeGrafter"/>
</dbReference>
<dbReference type="InterPro" id="IPR029069">
    <property type="entry name" value="HotDog_dom_sf"/>
</dbReference>
<dbReference type="Proteomes" id="UP000230002">
    <property type="component" value="Unassembled WGS sequence"/>
</dbReference>
<dbReference type="InterPro" id="IPR049450">
    <property type="entry name" value="ACOT8-like_C"/>
</dbReference>
<dbReference type="InterPro" id="IPR049449">
    <property type="entry name" value="TesB_ACOT8-like_N"/>
</dbReference>
<dbReference type="OrthoDB" id="68328at2759"/>
<dbReference type="SUPFAM" id="SSF54637">
    <property type="entry name" value="Thioesterase/thiol ester dehydrase-isomerase"/>
    <property type="match status" value="2"/>
</dbReference>
<dbReference type="GO" id="GO:0005782">
    <property type="term" value="C:peroxisomal matrix"/>
    <property type="evidence" value="ECO:0007669"/>
    <property type="project" value="UniProtKB-SubCell"/>
</dbReference>
<dbReference type="InterPro" id="IPR042171">
    <property type="entry name" value="Acyl-CoA_hotdog"/>
</dbReference>
<dbReference type="PANTHER" id="PTHR11066:SF34">
    <property type="entry name" value="ACYL-COENZYME A THIOESTERASE 8"/>
    <property type="match status" value="1"/>
</dbReference>
<gene>
    <name evidence="5" type="ORF">GSI_08256</name>
</gene>